<keyword evidence="1" id="KW-0472">Membrane</keyword>
<feature type="transmembrane region" description="Helical" evidence="1">
    <location>
        <begin position="935"/>
        <end position="955"/>
    </location>
</feature>
<feature type="transmembrane region" description="Helical" evidence="1">
    <location>
        <begin position="961"/>
        <end position="982"/>
    </location>
</feature>
<dbReference type="SUPFAM" id="SSF82693">
    <property type="entry name" value="Multidrug efflux transporter AcrB pore domain, PN1, PN2, PC1 and PC2 subdomains"/>
    <property type="match status" value="3"/>
</dbReference>
<dbReference type="AlphaFoldDB" id="A0A4R9KDI4"/>
<keyword evidence="1" id="KW-1133">Transmembrane helix</keyword>
<dbReference type="EMBL" id="RQGF01000008">
    <property type="protein sequence ID" value="TGL64206.1"/>
    <property type="molecule type" value="Genomic_DNA"/>
</dbReference>
<reference evidence="2" key="1">
    <citation type="journal article" date="2019" name="PLoS Negl. Trop. Dis.">
        <title>Revisiting the worldwide diversity of Leptospira species in the environment.</title>
        <authorList>
            <person name="Vincent A.T."/>
            <person name="Schiettekatte O."/>
            <person name="Bourhy P."/>
            <person name="Veyrier F.J."/>
            <person name="Picardeau M."/>
        </authorList>
    </citation>
    <scope>NUCLEOTIDE SEQUENCE [LARGE SCALE GENOMIC DNA]</scope>
    <source>
        <strain evidence="2">201702455</strain>
    </source>
</reference>
<feature type="transmembrane region" description="Helical" evidence="1">
    <location>
        <begin position="332"/>
        <end position="351"/>
    </location>
</feature>
<dbReference type="PANTHER" id="PTHR32063">
    <property type="match status" value="1"/>
</dbReference>
<dbReference type="RefSeq" id="WP_135647915.1">
    <property type="nucleotide sequence ID" value="NZ_RQGF01000008.1"/>
</dbReference>
<sequence>MTSILGFFLRRKITSFMIFGGFFLWGLLSVNLLPVSLMPPTESPALSIVTKYPGVAPSRIEEILTKPMEEQIVGVGGIESIYSTSEEGESRINVIFSEVRDITLKAVELKSKIDLIRHTFPREVQEPTVIRYDPSDRPIFIVKMESSAYSLKEMREIAENKIKKRLERVDGVSEVRVGGGRYREILVEVNRNILNFLGISLAEVMERIRNSNVDLPAGRIQENEGWINVRVLGKFSAIQTMEEIVVRSPSQNKWVKLRELGSVYDGHRDREDISREDGNENVTIYVQKAGDANTISVCEGLRDELSQVSFPEVKTEITYDQSEFIKISIDRVAGSAMTGGLIAVFVIFLFLRNFRATLIVGASIPLSIVITFAIMFVSKIGFNVMTLAGLALGAGLLIDNSIVVLDRIFRLRQAVVLSQSIPVENTKRHKKKKKQQLEPVEKKPIPLDLKQIVDDSVMGLYKELAASTFTNIAVFLPFFFGSRELKQLYGGMSLTVSFSILISLAVSLFFLPQLAKLLLSKPEHFENFKFKTFQDRLVAILGKNGPRFEDKLIRFQNSFSKLDTRFDKVKRFLSLKFVQERYMKFLTRIFRNPKWAYMALIFLLVSGTAVVPFLKQEYIDPVDAGEIRASVELETGTHLDATSEKVKTIEAILGKVEDVDKINAKVEKWHADLYIKLKPLNKRRKTSEELISEFKELTSSLEDVFVYYVENTSMDSSRELDIEFIGDDTEVLKKVAKAGAGKIKQIPGIQETVLRFRDGKQEFLLNIHQDKMALIGLSSEEVGNYIRTAIQGSIPTKFIEDSKEVDIRVRFREEDRLNIEQIPNYKIPGDKSVVSVAELSIPQEKEGETKIYRKNKRRMVTITAKLGSLDLGTAVEKIKETLNGVQLPNNYYYEFGGSFKKLQKNRIEMAFMIFLAIFLIYCILASLFEDLRLPWLLMVSVPLGIFADLLILFCFRMSLNISVYIGFILLAGIAINNSIMLVDQAMHLFRHSKAKNQRFALLIATVRSASERLRPILMTTFTTVTALIPTMLDFGEGSQLWRPLAITVFWGLSISTLLTLILVPVLFFHFQGRTFREKPEGTIFRFFRKKTYRTLPL</sequence>
<dbReference type="OrthoDB" id="366306at2"/>
<dbReference type="Pfam" id="PF00873">
    <property type="entry name" value="ACR_tran"/>
    <property type="match status" value="1"/>
</dbReference>
<accession>A0A4R9KDI4</accession>
<organism evidence="2 3">
    <name type="scientific">Leptospira sarikeiensis</name>
    <dbReference type="NCBI Taxonomy" id="2484943"/>
    <lineage>
        <taxon>Bacteria</taxon>
        <taxon>Pseudomonadati</taxon>
        <taxon>Spirochaetota</taxon>
        <taxon>Spirochaetia</taxon>
        <taxon>Leptospirales</taxon>
        <taxon>Leptospiraceae</taxon>
        <taxon>Leptospira</taxon>
    </lineage>
</organism>
<evidence type="ECO:0000313" key="3">
    <source>
        <dbReference type="Proteomes" id="UP000297762"/>
    </source>
</evidence>
<dbReference type="InterPro" id="IPR027463">
    <property type="entry name" value="AcrB_DN_DC_subdom"/>
</dbReference>
<dbReference type="SUPFAM" id="SSF82866">
    <property type="entry name" value="Multidrug efflux transporter AcrB transmembrane domain"/>
    <property type="match status" value="2"/>
</dbReference>
<feature type="transmembrane region" description="Helical" evidence="1">
    <location>
        <begin position="909"/>
        <end position="928"/>
    </location>
</feature>
<dbReference type="Gene3D" id="1.20.1640.10">
    <property type="entry name" value="Multidrug efflux transporter AcrB transmembrane domain"/>
    <property type="match status" value="2"/>
</dbReference>
<proteinExistence type="predicted"/>
<dbReference type="Gene3D" id="3.30.70.1440">
    <property type="entry name" value="Multidrug efflux transporter AcrB pore domain"/>
    <property type="match status" value="1"/>
</dbReference>
<evidence type="ECO:0000256" key="1">
    <source>
        <dbReference type="SAM" id="Phobius"/>
    </source>
</evidence>
<feature type="transmembrane region" description="Helical" evidence="1">
    <location>
        <begin position="595"/>
        <end position="614"/>
    </location>
</feature>
<dbReference type="GO" id="GO:0005886">
    <property type="term" value="C:plasma membrane"/>
    <property type="evidence" value="ECO:0007669"/>
    <property type="project" value="TreeGrafter"/>
</dbReference>
<dbReference type="GO" id="GO:0042910">
    <property type="term" value="F:xenobiotic transmembrane transporter activity"/>
    <property type="evidence" value="ECO:0007669"/>
    <property type="project" value="TreeGrafter"/>
</dbReference>
<evidence type="ECO:0000313" key="2">
    <source>
        <dbReference type="EMBL" id="TGL64206.1"/>
    </source>
</evidence>
<comment type="caution">
    <text evidence="2">The sequence shown here is derived from an EMBL/GenBank/DDBJ whole genome shotgun (WGS) entry which is preliminary data.</text>
</comment>
<protein>
    <submittedName>
        <fullName evidence="2">Efflux RND transporter permease subunit</fullName>
    </submittedName>
</protein>
<keyword evidence="3" id="KW-1185">Reference proteome</keyword>
<gene>
    <name evidence="2" type="ORF">EHQ64_02400</name>
</gene>
<dbReference type="InterPro" id="IPR001036">
    <property type="entry name" value="Acrflvin-R"/>
</dbReference>
<dbReference type="PANTHER" id="PTHR32063:SF0">
    <property type="entry name" value="SWARMING MOTILITY PROTEIN SWRC"/>
    <property type="match status" value="1"/>
</dbReference>
<dbReference type="SUPFAM" id="SSF82714">
    <property type="entry name" value="Multidrug efflux transporter AcrB TolC docking domain, DN and DC subdomains"/>
    <property type="match status" value="2"/>
</dbReference>
<feature type="transmembrane region" description="Helical" evidence="1">
    <location>
        <begin position="384"/>
        <end position="405"/>
    </location>
</feature>
<feature type="transmembrane region" description="Helical" evidence="1">
    <location>
        <begin position="358"/>
        <end position="378"/>
    </location>
</feature>
<feature type="transmembrane region" description="Helical" evidence="1">
    <location>
        <begin position="1044"/>
        <end position="1068"/>
    </location>
</feature>
<dbReference type="Gene3D" id="3.30.2090.10">
    <property type="entry name" value="Multidrug efflux transporter AcrB TolC docking domain, DN and DC subdomains"/>
    <property type="match status" value="2"/>
</dbReference>
<dbReference type="PRINTS" id="PR00702">
    <property type="entry name" value="ACRIFLAVINRP"/>
</dbReference>
<dbReference type="Gene3D" id="3.30.70.1320">
    <property type="entry name" value="Multidrug efflux transporter AcrB pore domain like"/>
    <property type="match status" value="1"/>
</dbReference>
<dbReference type="Proteomes" id="UP000297762">
    <property type="component" value="Unassembled WGS sequence"/>
</dbReference>
<name>A0A4R9KDI4_9LEPT</name>
<keyword evidence="1" id="KW-0812">Transmembrane</keyword>
<feature type="transmembrane region" description="Helical" evidence="1">
    <location>
        <begin position="488"/>
        <end position="511"/>
    </location>
</feature>
<dbReference type="Gene3D" id="3.30.70.1430">
    <property type="entry name" value="Multidrug efflux transporter AcrB pore domain"/>
    <property type="match status" value="2"/>
</dbReference>